<dbReference type="PANTHER" id="PTHR23028">
    <property type="entry name" value="ACETYLTRANSFERASE"/>
    <property type="match status" value="1"/>
</dbReference>
<evidence type="ECO:0000313" key="4">
    <source>
        <dbReference type="EMBL" id="POM24918.1"/>
    </source>
</evidence>
<feature type="domain" description="Acyltransferase 3" evidence="3">
    <location>
        <begin position="35"/>
        <end position="387"/>
    </location>
</feature>
<keyword evidence="2" id="KW-0472">Membrane</keyword>
<dbReference type="AlphaFoldDB" id="A0A2P4UIT5"/>
<gene>
    <name evidence="4" type="ORF">BTM25_35570</name>
</gene>
<dbReference type="Pfam" id="PF01757">
    <property type="entry name" value="Acyl_transf_3"/>
    <property type="match status" value="1"/>
</dbReference>
<feature type="transmembrane region" description="Helical" evidence="2">
    <location>
        <begin position="76"/>
        <end position="98"/>
    </location>
</feature>
<dbReference type="GO" id="GO:0016020">
    <property type="term" value="C:membrane"/>
    <property type="evidence" value="ECO:0007669"/>
    <property type="project" value="TreeGrafter"/>
</dbReference>
<proteinExistence type="predicted"/>
<feature type="region of interest" description="Disordered" evidence="1">
    <location>
        <begin position="1"/>
        <end position="32"/>
    </location>
</feature>
<dbReference type="PANTHER" id="PTHR23028:SF53">
    <property type="entry name" value="ACYL_TRANSF_3 DOMAIN-CONTAINING PROTEIN"/>
    <property type="match status" value="1"/>
</dbReference>
<sequence length="422" mass="46943">MAALNGVARPVPSARAPELPKHPPEGAPSGGRVRELEGYRGLAAISTILFHVWQHYTRYGPDGAHPPVHNRLLAAMLSFEVVDLFFVLSAYLLTLSYARAAIDRTNSQPAKSFLFRRAVRILPLYWCAILFIWATRNPRLPGDWRDLLEHLTFTQVFDQKRIFYTIGPSWSMSLEIMFYGALVLLGPLAARSCARVEDRSRRIMICAAGCLALYVGPVLWLAVARYGLHIPVTEWPAYFGPQARFHAFGAGMLLAVVMVGLGDRGRLGPSAARLLRLAVPAALVLLTYLATTPEGPFAIFYHPICAVLWTALIYTTVHGSGDNAWHRLLRSRVLTAIGLVSYSVYMWHEPIMITLGRAGLIPTSQSAFPVTFVILLAAVLPAATLSYWLIEYPSALLRRLRHPTRGSRDFYPAINQPAPYDR</sequence>
<keyword evidence="2" id="KW-0812">Transmembrane</keyword>
<protein>
    <submittedName>
        <fullName evidence="4">Acyltransferase family protein</fullName>
    </submittedName>
</protein>
<feature type="transmembrane region" description="Helical" evidence="2">
    <location>
        <begin position="297"/>
        <end position="317"/>
    </location>
</feature>
<evidence type="ECO:0000313" key="5">
    <source>
        <dbReference type="Proteomes" id="UP000242367"/>
    </source>
</evidence>
<feature type="transmembrane region" description="Helical" evidence="2">
    <location>
        <begin position="202"/>
        <end position="223"/>
    </location>
</feature>
<dbReference type="InterPro" id="IPR050879">
    <property type="entry name" value="Acyltransferase_3"/>
</dbReference>
<dbReference type="InterPro" id="IPR002656">
    <property type="entry name" value="Acyl_transf_3_dom"/>
</dbReference>
<evidence type="ECO:0000259" key="3">
    <source>
        <dbReference type="Pfam" id="PF01757"/>
    </source>
</evidence>
<dbReference type="RefSeq" id="WP_168212145.1">
    <property type="nucleotide sequence ID" value="NZ_MTBP01000002.1"/>
</dbReference>
<dbReference type="GO" id="GO:0000271">
    <property type="term" value="P:polysaccharide biosynthetic process"/>
    <property type="evidence" value="ECO:0007669"/>
    <property type="project" value="TreeGrafter"/>
</dbReference>
<feature type="transmembrane region" description="Helical" evidence="2">
    <location>
        <begin position="274"/>
        <end position="291"/>
    </location>
</feature>
<dbReference type="Proteomes" id="UP000242367">
    <property type="component" value="Unassembled WGS sequence"/>
</dbReference>
<organism evidence="4 5">
    <name type="scientific">Actinomadura rubteroloni</name>
    <dbReference type="NCBI Taxonomy" id="1926885"/>
    <lineage>
        <taxon>Bacteria</taxon>
        <taxon>Bacillati</taxon>
        <taxon>Actinomycetota</taxon>
        <taxon>Actinomycetes</taxon>
        <taxon>Streptosporangiales</taxon>
        <taxon>Thermomonosporaceae</taxon>
        <taxon>Actinomadura</taxon>
    </lineage>
</organism>
<keyword evidence="2" id="KW-1133">Transmembrane helix</keyword>
<reference evidence="4 5" key="1">
    <citation type="journal article" date="2017" name="Chemistry">
        <title>Isolation, Biosynthesis and Chemical Modifications of Rubterolones A-F: Rare Tropolone Alkaloids from Actinomadura sp. 5-2.</title>
        <authorList>
            <person name="Guo H."/>
            <person name="Benndorf R."/>
            <person name="Leichnitz D."/>
            <person name="Klassen J.L."/>
            <person name="Vollmers J."/>
            <person name="Gorls H."/>
            <person name="Steinacker M."/>
            <person name="Weigel C."/>
            <person name="Dahse H.M."/>
            <person name="Kaster A.K."/>
            <person name="de Beer Z.W."/>
            <person name="Poulsen M."/>
            <person name="Beemelmanns C."/>
        </authorList>
    </citation>
    <scope>NUCLEOTIDE SEQUENCE [LARGE SCALE GENOMIC DNA]</scope>
    <source>
        <strain evidence="4 5">5-2</strain>
    </source>
</reference>
<keyword evidence="4" id="KW-0808">Transferase</keyword>
<name>A0A2P4UIT5_9ACTN</name>
<comment type="caution">
    <text evidence="4">The sequence shown here is derived from an EMBL/GenBank/DDBJ whole genome shotgun (WGS) entry which is preliminary data.</text>
</comment>
<dbReference type="EMBL" id="MTBP01000002">
    <property type="protein sequence ID" value="POM24918.1"/>
    <property type="molecule type" value="Genomic_DNA"/>
</dbReference>
<keyword evidence="5" id="KW-1185">Reference proteome</keyword>
<dbReference type="GO" id="GO:0016747">
    <property type="term" value="F:acyltransferase activity, transferring groups other than amino-acyl groups"/>
    <property type="evidence" value="ECO:0007669"/>
    <property type="project" value="InterPro"/>
</dbReference>
<feature type="transmembrane region" description="Helical" evidence="2">
    <location>
        <begin position="170"/>
        <end position="190"/>
    </location>
</feature>
<feature type="transmembrane region" description="Helical" evidence="2">
    <location>
        <begin position="118"/>
        <end position="135"/>
    </location>
</feature>
<feature type="transmembrane region" description="Helical" evidence="2">
    <location>
        <begin position="243"/>
        <end position="262"/>
    </location>
</feature>
<evidence type="ECO:0000256" key="2">
    <source>
        <dbReference type="SAM" id="Phobius"/>
    </source>
</evidence>
<accession>A0A2P4UIT5</accession>
<keyword evidence="4" id="KW-0012">Acyltransferase</keyword>
<feature type="transmembrane region" description="Helical" evidence="2">
    <location>
        <begin position="367"/>
        <end position="390"/>
    </location>
</feature>
<evidence type="ECO:0000256" key="1">
    <source>
        <dbReference type="SAM" id="MobiDB-lite"/>
    </source>
</evidence>
<feature type="transmembrane region" description="Helical" evidence="2">
    <location>
        <begin position="329"/>
        <end position="347"/>
    </location>
</feature>